<sequence length="39" mass="4434">MNAINFIFESGKTVQFMNIEKPTDDPKDDNPVVIDPPKK</sequence>
<proteinExistence type="predicted"/>
<dbReference type="KEGG" id="ppn:Palpr_1750"/>
<dbReference type="HOGENOM" id="CLU_3313903_0_0_10"/>
<feature type="compositionally biased region" description="Basic and acidic residues" evidence="1">
    <location>
        <begin position="21"/>
        <end position="39"/>
    </location>
</feature>
<feature type="region of interest" description="Disordered" evidence="1">
    <location>
        <begin position="17"/>
        <end position="39"/>
    </location>
</feature>
<reference key="1">
    <citation type="submission" date="2010-11" db="EMBL/GenBank/DDBJ databases">
        <title>The complete genome of Paludibacter propionicigenes DSM 17365.</title>
        <authorList>
            <consortium name="US DOE Joint Genome Institute (JGI-PGF)"/>
            <person name="Lucas S."/>
            <person name="Copeland A."/>
            <person name="Lapidus A."/>
            <person name="Bruce D."/>
            <person name="Goodwin L."/>
            <person name="Pitluck S."/>
            <person name="Kyrpides N."/>
            <person name="Mavromatis K."/>
            <person name="Ivanova N."/>
            <person name="Munk A.C."/>
            <person name="Brettin T."/>
            <person name="Detter J.C."/>
            <person name="Han C."/>
            <person name="Tapia R."/>
            <person name="Land M."/>
            <person name="Hauser L."/>
            <person name="Markowitz V."/>
            <person name="Cheng J.-F."/>
            <person name="Hugenholtz P."/>
            <person name="Woyke T."/>
            <person name="Wu D."/>
            <person name="Gronow S."/>
            <person name="Wellnitz S."/>
            <person name="Brambilla E."/>
            <person name="Klenk H.-P."/>
            <person name="Eisen J.A."/>
        </authorList>
    </citation>
    <scope>NUCLEOTIDE SEQUENCE</scope>
    <source>
        <strain>WB4</strain>
    </source>
</reference>
<name>E4T595_PALPW</name>
<protein>
    <submittedName>
        <fullName evidence="2">Uncharacterized protein</fullName>
    </submittedName>
</protein>
<accession>E4T595</accession>
<keyword evidence="3" id="KW-1185">Reference proteome</keyword>
<evidence type="ECO:0000313" key="3">
    <source>
        <dbReference type="Proteomes" id="UP000008718"/>
    </source>
</evidence>
<dbReference type="EMBL" id="CP002345">
    <property type="protein sequence ID" value="ADQ79889.1"/>
    <property type="molecule type" value="Genomic_DNA"/>
</dbReference>
<dbReference type="AlphaFoldDB" id="E4T595"/>
<gene>
    <name evidence="2" type="ordered locus">Palpr_1750</name>
</gene>
<organism evidence="2 3">
    <name type="scientific">Paludibacter propionicigenes (strain DSM 17365 / JCM 13257 / WB4)</name>
    <dbReference type="NCBI Taxonomy" id="694427"/>
    <lineage>
        <taxon>Bacteria</taxon>
        <taxon>Pseudomonadati</taxon>
        <taxon>Bacteroidota</taxon>
        <taxon>Bacteroidia</taxon>
        <taxon>Bacteroidales</taxon>
        <taxon>Paludibacteraceae</taxon>
        <taxon>Paludibacter</taxon>
    </lineage>
</organism>
<dbReference type="Proteomes" id="UP000008718">
    <property type="component" value="Chromosome"/>
</dbReference>
<evidence type="ECO:0000256" key="1">
    <source>
        <dbReference type="SAM" id="MobiDB-lite"/>
    </source>
</evidence>
<evidence type="ECO:0000313" key="2">
    <source>
        <dbReference type="EMBL" id="ADQ79889.1"/>
    </source>
</evidence>
<reference evidence="2 3" key="2">
    <citation type="journal article" date="2011" name="Stand. Genomic Sci.">
        <title>Complete genome sequence of Paludibacter propionicigenes type strain (WB4).</title>
        <authorList>
            <person name="Gronow S."/>
            <person name="Munk C."/>
            <person name="Lapidus A."/>
            <person name="Nolan M."/>
            <person name="Lucas S."/>
            <person name="Hammon N."/>
            <person name="Deshpande S."/>
            <person name="Cheng J.F."/>
            <person name="Tapia R."/>
            <person name="Han C."/>
            <person name="Goodwin L."/>
            <person name="Pitluck S."/>
            <person name="Liolios K."/>
            <person name="Ivanova N."/>
            <person name="Mavromatis K."/>
            <person name="Mikhailova N."/>
            <person name="Pati A."/>
            <person name="Chen A."/>
            <person name="Palaniappan K."/>
            <person name="Land M."/>
            <person name="Hauser L."/>
            <person name="Chang Y.J."/>
            <person name="Jeffries C.D."/>
            <person name="Brambilla E."/>
            <person name="Rohde M."/>
            <person name="Goker M."/>
            <person name="Detter J.C."/>
            <person name="Woyke T."/>
            <person name="Bristow J."/>
            <person name="Eisen J.A."/>
            <person name="Markowitz V."/>
            <person name="Hugenholtz P."/>
            <person name="Kyrpides N.C."/>
            <person name="Klenk H.P."/>
        </authorList>
    </citation>
    <scope>NUCLEOTIDE SEQUENCE [LARGE SCALE GENOMIC DNA]</scope>
    <source>
        <strain evidence="3">DSM 17365 / JCM 13257 / WB4</strain>
    </source>
</reference>